<dbReference type="AlphaFoldDB" id="A0A238XKL7"/>
<dbReference type="Pfam" id="PF00106">
    <property type="entry name" value="adh_short"/>
    <property type="match status" value="1"/>
</dbReference>
<name>A0A238XKL7_HALVU</name>
<dbReference type="Gene3D" id="3.40.50.720">
    <property type="entry name" value="NAD(P)-binding Rossmann-like Domain"/>
    <property type="match status" value="1"/>
</dbReference>
<dbReference type="OrthoDB" id="176960at2157"/>
<protein>
    <submittedName>
        <fullName evidence="1">Short-chain dehydrogenase</fullName>
    </submittedName>
</protein>
<evidence type="ECO:0000313" key="2">
    <source>
        <dbReference type="Proteomes" id="UP000198397"/>
    </source>
</evidence>
<dbReference type="PROSITE" id="PS00061">
    <property type="entry name" value="ADH_SHORT"/>
    <property type="match status" value="1"/>
</dbReference>
<dbReference type="InterPro" id="IPR036291">
    <property type="entry name" value="NAD(P)-bd_dom_sf"/>
</dbReference>
<accession>A0A238XKL7</accession>
<dbReference type="RefSeq" id="WP_089385615.1">
    <property type="nucleotide sequence ID" value="NZ_FZNQ01000019.1"/>
</dbReference>
<reference evidence="1 2" key="1">
    <citation type="submission" date="2017-06" db="EMBL/GenBank/DDBJ databases">
        <authorList>
            <person name="Kim H.J."/>
            <person name="Triplett B.A."/>
        </authorList>
    </citation>
    <scope>NUCLEOTIDE SEQUENCE [LARGE SCALE GENOMIC DNA]</scope>
    <source>
        <strain evidence="1 2">DSM 8800</strain>
    </source>
</reference>
<dbReference type="InterPro" id="IPR020904">
    <property type="entry name" value="Sc_DH/Rdtase_CS"/>
</dbReference>
<dbReference type="Proteomes" id="UP000198397">
    <property type="component" value="Unassembled WGS sequence"/>
</dbReference>
<evidence type="ECO:0000313" key="1">
    <source>
        <dbReference type="EMBL" id="SNR59111.1"/>
    </source>
</evidence>
<dbReference type="SUPFAM" id="SSF51735">
    <property type="entry name" value="NAD(P)-binding Rossmann-fold domains"/>
    <property type="match status" value="1"/>
</dbReference>
<dbReference type="GO" id="GO:0008202">
    <property type="term" value="P:steroid metabolic process"/>
    <property type="evidence" value="ECO:0007669"/>
    <property type="project" value="TreeGrafter"/>
</dbReference>
<gene>
    <name evidence="1" type="ORF">SAMN06264855_11910</name>
</gene>
<proteinExistence type="predicted"/>
<dbReference type="GO" id="GO:0016491">
    <property type="term" value="F:oxidoreductase activity"/>
    <property type="evidence" value="ECO:0007669"/>
    <property type="project" value="TreeGrafter"/>
</dbReference>
<dbReference type="InterPro" id="IPR002347">
    <property type="entry name" value="SDR_fam"/>
</dbReference>
<organism evidence="1 2">
    <name type="scientific">Halorubrum vacuolatum</name>
    <name type="common">Natronobacterium vacuolatum</name>
    <dbReference type="NCBI Taxonomy" id="63740"/>
    <lineage>
        <taxon>Archaea</taxon>
        <taxon>Methanobacteriati</taxon>
        <taxon>Methanobacteriota</taxon>
        <taxon>Stenosarchaea group</taxon>
        <taxon>Halobacteria</taxon>
        <taxon>Halobacteriales</taxon>
        <taxon>Haloferacaceae</taxon>
        <taxon>Halorubrum</taxon>
    </lineage>
</organism>
<dbReference type="PRINTS" id="PR00081">
    <property type="entry name" value="GDHRDH"/>
</dbReference>
<sequence>MRIVCAGAAGGIGRRAVSRFLDAGHEVVALDRDADGLDSLRESVDHTEALEATVVDLTNEEHAAAAVEGVAADAVVSCVGWYSLGAVEDCSPERLREHLEANLVAVHAVVQPLLSTLRARSGRVVIVGSMAGSVPLPFHGGYSAAKAGLAAYATTLRRELRAHDVDVVLIEPGPTRTGFNERAATALREAIGTNDGDREPRRPDGSPYTDVYRAFESYAPESVPPETVTTRVVTATTTRRPRARYRVGARARWLPRVGAILPTGAFDRLVRSGMPDGRLGRWIDRRR</sequence>
<dbReference type="PANTHER" id="PTHR43313:SF1">
    <property type="entry name" value="3BETA-HYDROXYSTEROID DEHYDROGENASE DHS-16"/>
    <property type="match status" value="1"/>
</dbReference>
<keyword evidence="2" id="KW-1185">Reference proteome</keyword>
<dbReference type="EMBL" id="FZNQ01000019">
    <property type="protein sequence ID" value="SNR59111.1"/>
    <property type="molecule type" value="Genomic_DNA"/>
</dbReference>
<dbReference type="PANTHER" id="PTHR43313">
    <property type="entry name" value="SHORT-CHAIN DEHYDROGENASE/REDUCTASE FAMILY 9C"/>
    <property type="match status" value="1"/>
</dbReference>